<sequence>MRYFADSNYIISLIEKYTRSPILWLDTEVADFTTRNPKLSLIQVLDTGEQPETNVVILDVLHQPEVVDIFIESIMLNPAIEKVFHNAKYDLKFLGKTKAKNVTCTLEMAKKIPYYLLPLPNLSLKTLAESLCNIAKVDKTQQASDWGQRPLNENQLNYAKLDPVYLYMVHQKLLHLQASTNPNPVDEDITLLTEHYLKLKQQLQIVESELSHVEARIKAAMQAQNIVETSEIKLSSVSRTTLKVAFNQLAEVIQANSIQLDLPITLTQKLQKDLAEILEQLPVQEEVTNSWRLTVKQEEVEE</sequence>
<keyword evidence="1" id="KW-0175">Coiled coil</keyword>
<dbReference type="RefSeq" id="WP_045055951.1">
    <property type="nucleotide sequence ID" value="NZ_CAWMDP010000008.1"/>
</dbReference>
<dbReference type="InterPro" id="IPR012337">
    <property type="entry name" value="RNaseH-like_sf"/>
</dbReference>
<keyword evidence="3" id="KW-0378">Hydrolase</keyword>
<comment type="caution">
    <text evidence="3">The sequence shown here is derived from an EMBL/GenBank/DDBJ whole genome shotgun (WGS) entry which is preliminary data.</text>
</comment>
<keyword evidence="3" id="KW-0540">Nuclease</keyword>
<evidence type="ECO:0000256" key="1">
    <source>
        <dbReference type="SAM" id="Coils"/>
    </source>
</evidence>
<dbReference type="InterPro" id="IPR051086">
    <property type="entry name" value="RNase_D-like"/>
</dbReference>
<dbReference type="Gene3D" id="3.30.420.10">
    <property type="entry name" value="Ribonuclease H-like superfamily/Ribonuclease H"/>
    <property type="match status" value="1"/>
</dbReference>
<dbReference type="PANTHER" id="PTHR47649:SF1">
    <property type="entry name" value="RIBONUCLEASE D"/>
    <property type="match status" value="1"/>
</dbReference>
<dbReference type="GO" id="GO:0008408">
    <property type="term" value="F:3'-5' exonuclease activity"/>
    <property type="evidence" value="ECO:0007669"/>
    <property type="project" value="InterPro"/>
</dbReference>
<evidence type="ECO:0000313" key="3">
    <source>
        <dbReference type="EMBL" id="KJH70537.1"/>
    </source>
</evidence>
<dbReference type="SUPFAM" id="SSF53098">
    <property type="entry name" value="Ribonuclease H-like"/>
    <property type="match status" value="1"/>
</dbReference>
<dbReference type="GO" id="GO:0003676">
    <property type="term" value="F:nucleic acid binding"/>
    <property type="evidence" value="ECO:0007669"/>
    <property type="project" value="InterPro"/>
</dbReference>
<keyword evidence="4" id="KW-1185">Reference proteome</keyword>
<dbReference type="EMBL" id="JYON01000021">
    <property type="protein sequence ID" value="KJH70537.1"/>
    <property type="molecule type" value="Genomic_DNA"/>
</dbReference>
<dbReference type="InterPro" id="IPR002562">
    <property type="entry name" value="3'-5'_exonuclease_dom"/>
</dbReference>
<proteinExistence type="predicted"/>
<protein>
    <submittedName>
        <fullName evidence="3">3'-5' exonuclease</fullName>
    </submittedName>
</protein>
<dbReference type="STRING" id="1618023.UH38_17345"/>
<name>A0A0D8ZQB1_9CYAN</name>
<organism evidence="3 4">
    <name type="scientific">Aliterella atlantica CENA595</name>
    <dbReference type="NCBI Taxonomy" id="1618023"/>
    <lineage>
        <taxon>Bacteria</taxon>
        <taxon>Bacillati</taxon>
        <taxon>Cyanobacteriota</taxon>
        <taxon>Cyanophyceae</taxon>
        <taxon>Chroococcidiopsidales</taxon>
        <taxon>Aliterellaceae</taxon>
        <taxon>Aliterella</taxon>
    </lineage>
</organism>
<keyword evidence="3" id="KW-0269">Exonuclease</keyword>
<accession>A0A0D8ZQB1</accession>
<dbReference type="GO" id="GO:0006139">
    <property type="term" value="P:nucleobase-containing compound metabolic process"/>
    <property type="evidence" value="ECO:0007669"/>
    <property type="project" value="InterPro"/>
</dbReference>
<dbReference type="AlphaFoldDB" id="A0A0D8ZQB1"/>
<dbReference type="InterPro" id="IPR036397">
    <property type="entry name" value="RNaseH_sf"/>
</dbReference>
<evidence type="ECO:0000313" key="4">
    <source>
        <dbReference type="Proteomes" id="UP000032452"/>
    </source>
</evidence>
<dbReference type="OrthoDB" id="144122at2"/>
<evidence type="ECO:0000259" key="2">
    <source>
        <dbReference type="SMART" id="SM00474"/>
    </source>
</evidence>
<dbReference type="Proteomes" id="UP000032452">
    <property type="component" value="Unassembled WGS sequence"/>
</dbReference>
<dbReference type="PANTHER" id="PTHR47649">
    <property type="entry name" value="RIBONUCLEASE D"/>
    <property type="match status" value="1"/>
</dbReference>
<feature type="domain" description="3'-5' exonuclease" evidence="2">
    <location>
        <begin position="1"/>
        <end position="178"/>
    </location>
</feature>
<dbReference type="PATRIC" id="fig|1618023.3.peg.539"/>
<reference evidence="3 4" key="1">
    <citation type="submission" date="2015-02" db="EMBL/GenBank/DDBJ databases">
        <title>Draft genome of a novel marine cyanobacterium (Chroococcales) isolated from South Atlantic Ocean.</title>
        <authorList>
            <person name="Rigonato J."/>
            <person name="Alvarenga D.O."/>
            <person name="Branco L.H."/>
            <person name="Varani A.M."/>
            <person name="Brandini F.P."/>
            <person name="Fiore M.F."/>
        </authorList>
    </citation>
    <scope>NUCLEOTIDE SEQUENCE [LARGE SCALE GENOMIC DNA]</scope>
    <source>
        <strain evidence="3 4">CENA595</strain>
    </source>
</reference>
<feature type="coiled-coil region" evidence="1">
    <location>
        <begin position="196"/>
        <end position="223"/>
    </location>
</feature>
<dbReference type="Pfam" id="PF01612">
    <property type="entry name" value="DNA_pol_A_exo1"/>
    <property type="match status" value="1"/>
</dbReference>
<dbReference type="SMART" id="SM00474">
    <property type="entry name" value="35EXOc"/>
    <property type="match status" value="1"/>
</dbReference>
<gene>
    <name evidence="3" type="ORF">UH38_17345</name>
</gene>